<protein>
    <submittedName>
        <fullName evidence="1">Uncharacterized protein</fullName>
    </submittedName>
</protein>
<name>A0A6G1Q5T0_CHAAH</name>
<evidence type="ECO:0000313" key="2">
    <source>
        <dbReference type="Proteomes" id="UP000503349"/>
    </source>
</evidence>
<keyword evidence="2" id="KW-1185">Reference proteome</keyword>
<gene>
    <name evidence="1" type="ORF">EXN66_Car013216</name>
</gene>
<reference evidence="1 2" key="1">
    <citation type="submission" date="2019-02" db="EMBL/GenBank/DDBJ databases">
        <title>Opniocepnalus argus genome.</title>
        <authorList>
            <person name="Zhou C."/>
            <person name="Xiao S."/>
        </authorList>
    </citation>
    <scope>NUCLEOTIDE SEQUENCE [LARGE SCALE GENOMIC DNA]</scope>
    <source>
        <strain evidence="1">OARG1902GOOAL</strain>
        <tissue evidence="1">Muscle</tissue>
    </source>
</reference>
<reference evidence="2" key="2">
    <citation type="submission" date="2019-02" db="EMBL/GenBank/DDBJ databases">
        <title>Opniocepnalus argus Var Kimnra genome.</title>
        <authorList>
            <person name="Zhou C."/>
            <person name="Xiao S."/>
        </authorList>
    </citation>
    <scope>NUCLEOTIDE SEQUENCE [LARGE SCALE GENOMIC DNA]</scope>
</reference>
<proteinExistence type="predicted"/>
<accession>A0A6G1Q5T0</accession>
<evidence type="ECO:0000313" key="1">
    <source>
        <dbReference type="EMBL" id="KAF3697536.1"/>
    </source>
</evidence>
<dbReference type="EMBL" id="CM015724">
    <property type="protein sequence ID" value="KAF3697536.1"/>
    <property type="molecule type" value="Genomic_DNA"/>
</dbReference>
<dbReference type="Proteomes" id="UP000503349">
    <property type="component" value="Chromosome 13"/>
</dbReference>
<dbReference type="AlphaFoldDB" id="A0A6G1Q5T0"/>
<organism evidence="1 2">
    <name type="scientific">Channa argus</name>
    <name type="common">Northern snakehead</name>
    <name type="synonym">Ophicephalus argus</name>
    <dbReference type="NCBI Taxonomy" id="215402"/>
    <lineage>
        <taxon>Eukaryota</taxon>
        <taxon>Metazoa</taxon>
        <taxon>Chordata</taxon>
        <taxon>Craniata</taxon>
        <taxon>Vertebrata</taxon>
        <taxon>Euteleostomi</taxon>
        <taxon>Actinopterygii</taxon>
        <taxon>Neopterygii</taxon>
        <taxon>Teleostei</taxon>
        <taxon>Neoteleostei</taxon>
        <taxon>Acanthomorphata</taxon>
        <taxon>Anabantaria</taxon>
        <taxon>Anabantiformes</taxon>
        <taxon>Channoidei</taxon>
        <taxon>Channidae</taxon>
        <taxon>Channa</taxon>
    </lineage>
</organism>
<sequence>MGFFYSISSSSYCNNYPPLPSPHKLWRTLLCSTAFIQPLWSLDFVSFQSFRDGLALMFHIIVLAV</sequence>